<organism evidence="2 3">
    <name type="scientific">Haloferula helveola</name>
    <dbReference type="NCBI Taxonomy" id="490095"/>
    <lineage>
        <taxon>Bacteria</taxon>
        <taxon>Pseudomonadati</taxon>
        <taxon>Verrucomicrobiota</taxon>
        <taxon>Verrucomicrobiia</taxon>
        <taxon>Verrucomicrobiales</taxon>
        <taxon>Verrucomicrobiaceae</taxon>
        <taxon>Haloferula</taxon>
    </lineage>
</organism>
<reference evidence="2 3" key="1">
    <citation type="submission" date="2021-06" db="EMBL/GenBank/DDBJ databases">
        <title>Complete genome of Haloferula helveola possessing various polysaccharide degrading enzymes.</title>
        <authorList>
            <person name="Takami H."/>
            <person name="Huang C."/>
            <person name="Hamasaki K."/>
        </authorList>
    </citation>
    <scope>NUCLEOTIDE SEQUENCE [LARGE SCALE GENOMIC DNA]</scope>
    <source>
        <strain evidence="2 3">CN-1</strain>
    </source>
</reference>
<keyword evidence="3" id="KW-1185">Reference proteome</keyword>
<evidence type="ECO:0000256" key="1">
    <source>
        <dbReference type="SAM" id="SignalP"/>
    </source>
</evidence>
<feature type="chain" id="PRO_5047002582" evidence="1">
    <location>
        <begin position="29"/>
        <end position="419"/>
    </location>
</feature>
<evidence type="ECO:0000313" key="3">
    <source>
        <dbReference type="Proteomes" id="UP001374893"/>
    </source>
</evidence>
<sequence>MQMVRSRWHRVGGVLLGAVLSSTLPASAQEFSYKAFKRDVGDSTGYGVSYRGALCIVTASVPGEEDTRSFSLADSKPFEVAKAKVIEQPTSKVFIFGGTDFPDAVPYEADFQLKAGESLVAVGPTGEQVEAALLFNPGNGDAYHSWMGPVRLMLVLEDPDLEPPVRSGWPVFSKTSGKVVGTVVPKRSVLAPHPPVTIPGQFLFEPLCLPSTEKREETMRRNYGGIELVEPQPESLFRWLLPTCLWDVEVGIGREELEEKRGKLSSFREDFDDHRYVIRDDTPALYRVQYLPGPDKESRERTVAIEMSGTINPYLGEYPKAERLVEAMEKAFGKPRLFSSSFDPPGIAKTQFIAHWLSGERGMTLRISREPLALSVHMMISETKRNKLLDRVLAEHKMGGPPASILAAYHDWLADTAAN</sequence>
<keyword evidence="1" id="KW-0732">Signal</keyword>
<feature type="signal peptide" evidence="1">
    <location>
        <begin position="1"/>
        <end position="28"/>
    </location>
</feature>
<dbReference type="EMBL" id="AP024702">
    <property type="protein sequence ID" value="BCX46754.1"/>
    <property type="molecule type" value="Genomic_DNA"/>
</dbReference>
<dbReference type="RefSeq" id="WP_338688630.1">
    <property type="nucleotide sequence ID" value="NZ_AP024702.1"/>
</dbReference>
<evidence type="ECO:0000313" key="2">
    <source>
        <dbReference type="EMBL" id="BCX46754.1"/>
    </source>
</evidence>
<proteinExistence type="predicted"/>
<protein>
    <submittedName>
        <fullName evidence="2">Uncharacterized protein</fullName>
    </submittedName>
</protein>
<dbReference type="Proteomes" id="UP001374893">
    <property type="component" value="Chromosome"/>
</dbReference>
<accession>A0ABN6H2F4</accession>
<name>A0ABN6H2F4_9BACT</name>
<gene>
    <name evidence="2" type="ORF">HAHE_06620</name>
</gene>